<accession>A0A165QGQ1</accession>
<dbReference type="Proteomes" id="UP000077266">
    <property type="component" value="Unassembled WGS sequence"/>
</dbReference>
<protein>
    <submittedName>
        <fullName evidence="2">Uncharacterized protein</fullName>
    </submittedName>
</protein>
<evidence type="ECO:0000256" key="1">
    <source>
        <dbReference type="SAM" id="MobiDB-lite"/>
    </source>
</evidence>
<organism evidence="2 3">
    <name type="scientific">Exidia glandulosa HHB12029</name>
    <dbReference type="NCBI Taxonomy" id="1314781"/>
    <lineage>
        <taxon>Eukaryota</taxon>
        <taxon>Fungi</taxon>
        <taxon>Dikarya</taxon>
        <taxon>Basidiomycota</taxon>
        <taxon>Agaricomycotina</taxon>
        <taxon>Agaricomycetes</taxon>
        <taxon>Auriculariales</taxon>
        <taxon>Exidiaceae</taxon>
        <taxon>Exidia</taxon>
    </lineage>
</organism>
<dbReference type="EMBL" id="KV425883">
    <property type="protein sequence ID" value="KZW03591.1"/>
    <property type="molecule type" value="Genomic_DNA"/>
</dbReference>
<sequence>MPPPTTCSWHSTMRRPPAFIQFPSARIVEQRPLHAIQARGWLPRLESNVLVLALSRLRRFLTRSDTLQRPVSFTARTRHTTCASNPSTPPNRPRALTSSPAPCSERWAMLPEPTARARDSGKWTTTSTTGSYKTHAALLAYGRGHLPLTKKEYSTSCVPNRVRVLTVRPPFRYISASYSRARTCTYARTSTISI</sequence>
<reference evidence="2 3" key="1">
    <citation type="journal article" date="2016" name="Mol. Biol. Evol.">
        <title>Comparative Genomics of Early-Diverging Mushroom-Forming Fungi Provides Insights into the Origins of Lignocellulose Decay Capabilities.</title>
        <authorList>
            <person name="Nagy L.G."/>
            <person name="Riley R."/>
            <person name="Tritt A."/>
            <person name="Adam C."/>
            <person name="Daum C."/>
            <person name="Floudas D."/>
            <person name="Sun H."/>
            <person name="Yadav J.S."/>
            <person name="Pangilinan J."/>
            <person name="Larsson K.H."/>
            <person name="Matsuura K."/>
            <person name="Barry K."/>
            <person name="Labutti K."/>
            <person name="Kuo R."/>
            <person name="Ohm R.A."/>
            <person name="Bhattacharya S.S."/>
            <person name="Shirouzu T."/>
            <person name="Yoshinaga Y."/>
            <person name="Martin F.M."/>
            <person name="Grigoriev I.V."/>
            <person name="Hibbett D.S."/>
        </authorList>
    </citation>
    <scope>NUCLEOTIDE SEQUENCE [LARGE SCALE GENOMIC DNA]</scope>
    <source>
        <strain evidence="2 3">HHB12029</strain>
    </source>
</reference>
<evidence type="ECO:0000313" key="3">
    <source>
        <dbReference type="Proteomes" id="UP000077266"/>
    </source>
</evidence>
<proteinExistence type="predicted"/>
<evidence type="ECO:0000313" key="2">
    <source>
        <dbReference type="EMBL" id="KZW03591.1"/>
    </source>
</evidence>
<keyword evidence="3" id="KW-1185">Reference proteome</keyword>
<dbReference type="AlphaFoldDB" id="A0A165QGQ1"/>
<feature type="region of interest" description="Disordered" evidence="1">
    <location>
        <begin position="78"/>
        <end position="102"/>
    </location>
</feature>
<name>A0A165QGQ1_EXIGL</name>
<dbReference type="InParanoid" id="A0A165QGQ1"/>
<gene>
    <name evidence="2" type="ORF">EXIGLDRAFT_153580</name>
</gene>